<keyword evidence="4" id="KW-1185">Reference proteome</keyword>
<dbReference type="InterPro" id="IPR011152">
    <property type="entry name" value="Pesterase_MJ0912"/>
</dbReference>
<dbReference type="AlphaFoldDB" id="A0A846QVY6"/>
<evidence type="ECO:0000313" key="4">
    <source>
        <dbReference type="Proteomes" id="UP000580856"/>
    </source>
</evidence>
<comment type="caution">
    <text evidence="3">The sequence shown here is derived from an EMBL/GenBank/DDBJ whole genome shotgun (WGS) entry which is preliminary data.</text>
</comment>
<feature type="domain" description="Calcineurin-like phosphoesterase" evidence="2">
    <location>
        <begin position="1"/>
        <end position="209"/>
    </location>
</feature>
<dbReference type="SUPFAM" id="SSF56300">
    <property type="entry name" value="Metallo-dependent phosphatases"/>
    <property type="match status" value="1"/>
</dbReference>
<proteinExistence type="inferred from homology"/>
<comment type="similarity">
    <text evidence="1">Belongs to the metallophosphoesterase superfamily. YfcE family.</text>
</comment>
<protein>
    <submittedName>
        <fullName evidence="3">Putative phosphodiesterase</fullName>
    </submittedName>
</protein>
<dbReference type="PANTHER" id="PTHR42850">
    <property type="entry name" value="METALLOPHOSPHOESTERASE"/>
    <property type="match status" value="1"/>
</dbReference>
<dbReference type="Proteomes" id="UP000580856">
    <property type="component" value="Unassembled WGS sequence"/>
</dbReference>
<organism evidence="3 4">
    <name type="scientific">Desulfobaculum xiamenense</name>
    <dbReference type="NCBI Taxonomy" id="995050"/>
    <lineage>
        <taxon>Bacteria</taxon>
        <taxon>Pseudomonadati</taxon>
        <taxon>Thermodesulfobacteriota</taxon>
        <taxon>Desulfovibrionia</taxon>
        <taxon>Desulfovibrionales</taxon>
        <taxon>Desulfovibrionaceae</taxon>
        <taxon>Desulfobaculum</taxon>
    </lineage>
</organism>
<accession>A0A846QVY6</accession>
<evidence type="ECO:0000313" key="3">
    <source>
        <dbReference type="EMBL" id="NJB69284.1"/>
    </source>
</evidence>
<dbReference type="EMBL" id="JAATJA010000004">
    <property type="protein sequence ID" value="NJB69284.1"/>
    <property type="molecule type" value="Genomic_DNA"/>
</dbReference>
<dbReference type="Pfam" id="PF12850">
    <property type="entry name" value="Metallophos_2"/>
    <property type="match status" value="1"/>
</dbReference>
<evidence type="ECO:0000259" key="2">
    <source>
        <dbReference type="Pfam" id="PF12850"/>
    </source>
</evidence>
<dbReference type="CDD" id="cd00838">
    <property type="entry name" value="MPP_superfamily"/>
    <property type="match status" value="1"/>
</dbReference>
<name>A0A846QVY6_9BACT</name>
<dbReference type="PIRSF" id="PIRSF000883">
    <property type="entry name" value="Pesterase_MJ0912"/>
    <property type="match status" value="1"/>
</dbReference>
<dbReference type="Gene3D" id="3.60.21.10">
    <property type="match status" value="1"/>
</dbReference>
<dbReference type="InterPro" id="IPR050126">
    <property type="entry name" value="Ap4A_hydrolase"/>
</dbReference>
<dbReference type="InterPro" id="IPR024654">
    <property type="entry name" value="Calcineurin-like_PHP_lpxH"/>
</dbReference>
<gene>
    <name evidence="3" type="ORF">GGQ74_002981</name>
</gene>
<reference evidence="3 4" key="1">
    <citation type="submission" date="2020-03" db="EMBL/GenBank/DDBJ databases">
        <title>Genomic Encyclopedia of Type Strains, Phase IV (KMG-IV): sequencing the most valuable type-strain genomes for metagenomic binning, comparative biology and taxonomic classification.</title>
        <authorList>
            <person name="Goeker M."/>
        </authorList>
    </citation>
    <scope>NUCLEOTIDE SEQUENCE [LARGE SCALE GENOMIC DNA]</scope>
    <source>
        <strain evidence="3 4">DSM 24233</strain>
    </source>
</reference>
<dbReference type="InterPro" id="IPR029052">
    <property type="entry name" value="Metallo-depent_PP-like"/>
</dbReference>
<dbReference type="RefSeq" id="WP_167942368.1">
    <property type="nucleotide sequence ID" value="NZ_JAATJA010000004.1"/>
</dbReference>
<evidence type="ECO:0000256" key="1">
    <source>
        <dbReference type="ARBA" id="ARBA00008950"/>
    </source>
</evidence>
<sequence length="243" mass="27222">MKLAVLSDIHGNLNAFEAVLADMDAVGVDEIASLGDIIGYGPNPDDCVALLRSRTSLSVLGNHEHGVLRERHRVWFGEKPRIAVEITAALISADTRAYIASLPRAIVFRGMRFVHGYPPDSPYFYLYAADEERLARTFARLAEDICFVGHTHMLELVADDHGTPVRTTLTPGVHTLPRDRKHIVNVGSVGQPRDDFDRRAKYVIFDTQTRTLEVRLVAYDARPMAERMLAQGVPEVFARRLFE</sequence>
<dbReference type="GO" id="GO:0005737">
    <property type="term" value="C:cytoplasm"/>
    <property type="evidence" value="ECO:0007669"/>
    <property type="project" value="TreeGrafter"/>
</dbReference>
<dbReference type="PANTHER" id="PTHR42850:SF2">
    <property type="entry name" value="BLL5683 PROTEIN"/>
    <property type="match status" value="1"/>
</dbReference>
<dbReference type="GO" id="GO:0016791">
    <property type="term" value="F:phosphatase activity"/>
    <property type="evidence" value="ECO:0007669"/>
    <property type="project" value="TreeGrafter"/>
</dbReference>